<dbReference type="Proteomes" id="UP001164743">
    <property type="component" value="Chromosome 14A"/>
</dbReference>
<protein>
    <submittedName>
        <fullName evidence="2">Uncharacterized protein</fullName>
    </submittedName>
</protein>
<feature type="compositionally biased region" description="Basic residues" evidence="1">
    <location>
        <begin position="1"/>
        <end position="11"/>
    </location>
</feature>
<keyword evidence="3" id="KW-1185">Reference proteome</keyword>
<proteinExistence type="predicted"/>
<dbReference type="RefSeq" id="XP_053027039.1">
    <property type="nucleotide sequence ID" value="XM_053163076.1"/>
</dbReference>
<evidence type="ECO:0000313" key="2">
    <source>
        <dbReference type="EMBL" id="WAQ91484.1"/>
    </source>
</evidence>
<reference evidence="2" key="1">
    <citation type="submission" date="2022-10" db="EMBL/GenBank/DDBJ databases">
        <title>Puccinia triticina Genome sequencing and assembly.</title>
        <authorList>
            <person name="Li C."/>
        </authorList>
    </citation>
    <scope>NUCLEOTIDE SEQUENCE</scope>
    <source>
        <strain evidence="2">Pt15</strain>
    </source>
</reference>
<name>A0ABY7D1M2_9BASI</name>
<evidence type="ECO:0000256" key="1">
    <source>
        <dbReference type="SAM" id="MobiDB-lite"/>
    </source>
</evidence>
<gene>
    <name evidence="2" type="ORF">PtA15_14A368</name>
</gene>
<sequence>MTSRPAKRVGKLRPTGSQNLKAAAQSAVRKPSSASISLAFLVKVPTLLAGKT</sequence>
<feature type="region of interest" description="Disordered" evidence="1">
    <location>
        <begin position="1"/>
        <end position="26"/>
    </location>
</feature>
<organism evidence="2 3">
    <name type="scientific">Puccinia triticina</name>
    <dbReference type="NCBI Taxonomy" id="208348"/>
    <lineage>
        <taxon>Eukaryota</taxon>
        <taxon>Fungi</taxon>
        <taxon>Dikarya</taxon>
        <taxon>Basidiomycota</taxon>
        <taxon>Pucciniomycotina</taxon>
        <taxon>Pucciniomycetes</taxon>
        <taxon>Pucciniales</taxon>
        <taxon>Pucciniaceae</taxon>
        <taxon>Puccinia</taxon>
    </lineage>
</organism>
<dbReference type="EMBL" id="CP110434">
    <property type="protein sequence ID" value="WAQ91484.1"/>
    <property type="molecule type" value="Genomic_DNA"/>
</dbReference>
<accession>A0ABY7D1M2</accession>
<evidence type="ECO:0000313" key="3">
    <source>
        <dbReference type="Proteomes" id="UP001164743"/>
    </source>
</evidence>
<dbReference type="GeneID" id="77803971"/>